<evidence type="ECO:0000256" key="5">
    <source>
        <dbReference type="ARBA" id="ARBA00022499"/>
    </source>
</evidence>
<feature type="domain" description="C2H2-type" evidence="21">
    <location>
        <begin position="467"/>
        <end position="494"/>
    </location>
</feature>
<evidence type="ECO:0000256" key="14">
    <source>
        <dbReference type="ARBA" id="ARBA00023159"/>
    </source>
</evidence>
<feature type="domain" description="C2H2-type" evidence="21">
    <location>
        <begin position="1067"/>
        <end position="1094"/>
    </location>
</feature>
<evidence type="ECO:0000259" key="21">
    <source>
        <dbReference type="PROSITE" id="PS50157"/>
    </source>
</evidence>
<feature type="domain" description="BTB" evidence="20">
    <location>
        <begin position="33"/>
        <end position="100"/>
    </location>
</feature>
<dbReference type="Gene3D" id="3.30.710.10">
    <property type="entry name" value="Potassium Channel Kv1.1, Chain A"/>
    <property type="match status" value="1"/>
</dbReference>
<dbReference type="InterPro" id="IPR011333">
    <property type="entry name" value="SKP1/BTB/POZ_sf"/>
</dbReference>
<dbReference type="FunFam" id="3.30.160.60:FF:001331">
    <property type="entry name" value="zinc finger and BTB domain-containing protein 38"/>
    <property type="match status" value="1"/>
</dbReference>
<dbReference type="GO" id="GO:0005694">
    <property type="term" value="C:chromosome"/>
    <property type="evidence" value="ECO:0007669"/>
    <property type="project" value="UniProtKB-SubCell"/>
</dbReference>
<feature type="region of interest" description="Disordered" evidence="19">
    <location>
        <begin position="220"/>
        <end position="251"/>
    </location>
</feature>
<feature type="non-terminal residue" evidence="22">
    <location>
        <position position="1"/>
    </location>
</feature>
<feature type="non-terminal residue" evidence="22">
    <location>
        <position position="1195"/>
    </location>
</feature>
<keyword evidence="13" id="KW-0238">DNA-binding</keyword>
<keyword evidence="5" id="KW-1017">Isopeptide bond</keyword>
<dbReference type="Pfam" id="PF00651">
    <property type="entry name" value="BTB"/>
    <property type="match status" value="1"/>
</dbReference>
<dbReference type="Gene3D" id="3.30.160.60">
    <property type="entry name" value="Classic Zinc Finger"/>
    <property type="match status" value="8"/>
</dbReference>
<feature type="domain" description="C2H2-type" evidence="21">
    <location>
        <begin position="1095"/>
        <end position="1122"/>
    </location>
</feature>
<dbReference type="Proteomes" id="UP000543364">
    <property type="component" value="Unassembled WGS sequence"/>
</dbReference>
<keyword evidence="23" id="KW-1185">Reference proteome</keyword>
<keyword evidence="7" id="KW-0479">Metal-binding</keyword>
<evidence type="ECO:0000256" key="17">
    <source>
        <dbReference type="ARBA" id="ARBA00070969"/>
    </source>
</evidence>
<dbReference type="FunFam" id="3.30.160.60:FF:001428">
    <property type="entry name" value="zinc finger and BTB domain-containing protein 38"/>
    <property type="match status" value="1"/>
</dbReference>
<keyword evidence="9 18" id="KW-0863">Zinc-finger</keyword>
<evidence type="ECO:0000313" key="22">
    <source>
        <dbReference type="EMBL" id="NWU09865.1"/>
    </source>
</evidence>
<dbReference type="SMART" id="SM00225">
    <property type="entry name" value="BTB"/>
    <property type="match status" value="1"/>
</dbReference>
<keyword evidence="3" id="KW-0158">Chromosome</keyword>
<keyword evidence="16" id="KW-0539">Nucleus</keyword>
<feature type="domain" description="C2H2-type" evidence="21">
    <location>
        <begin position="1126"/>
        <end position="1153"/>
    </location>
</feature>
<dbReference type="Pfam" id="PF12874">
    <property type="entry name" value="zf-met"/>
    <property type="match status" value="1"/>
</dbReference>
<feature type="domain" description="C2H2-type" evidence="21">
    <location>
        <begin position="347"/>
        <end position="374"/>
    </location>
</feature>
<comment type="subcellular location">
    <subcellularLocation>
        <location evidence="2">Chromosome</location>
    </subcellularLocation>
    <subcellularLocation>
        <location evidence="1">Nucleus</location>
    </subcellularLocation>
</comment>
<keyword evidence="14" id="KW-0010">Activator</keyword>
<feature type="domain" description="C2H2-type" evidence="21">
    <location>
        <begin position="376"/>
        <end position="412"/>
    </location>
</feature>
<evidence type="ECO:0000259" key="20">
    <source>
        <dbReference type="PROSITE" id="PS50097"/>
    </source>
</evidence>
<evidence type="ECO:0000256" key="7">
    <source>
        <dbReference type="ARBA" id="ARBA00022723"/>
    </source>
</evidence>
<evidence type="ECO:0000256" key="18">
    <source>
        <dbReference type="PROSITE-ProRule" id="PRU00042"/>
    </source>
</evidence>
<keyword evidence="8" id="KW-0677">Repeat</keyword>
<evidence type="ECO:0000256" key="11">
    <source>
        <dbReference type="ARBA" id="ARBA00022843"/>
    </source>
</evidence>
<dbReference type="GO" id="GO:0008270">
    <property type="term" value="F:zinc ion binding"/>
    <property type="evidence" value="ECO:0007669"/>
    <property type="project" value="UniProtKB-KW"/>
</dbReference>
<dbReference type="PANTHER" id="PTHR24394:SF58">
    <property type="entry name" value="ZINC FINGER AND BTB DOMAIN CONTAINING 33"/>
    <property type="match status" value="1"/>
</dbReference>
<dbReference type="FunFam" id="3.30.710.10:FF:000081">
    <property type="entry name" value="zinc finger and BTB domain-containing protein 38"/>
    <property type="match status" value="1"/>
</dbReference>
<evidence type="ECO:0000256" key="8">
    <source>
        <dbReference type="ARBA" id="ARBA00022737"/>
    </source>
</evidence>
<evidence type="ECO:0000256" key="13">
    <source>
        <dbReference type="ARBA" id="ARBA00023125"/>
    </source>
</evidence>
<evidence type="ECO:0000256" key="10">
    <source>
        <dbReference type="ARBA" id="ARBA00022833"/>
    </source>
</evidence>
<dbReference type="FunFam" id="3.30.160.60:FF:000235">
    <property type="entry name" value="Zinc finger and BTB domain containing 38"/>
    <property type="match status" value="1"/>
</dbReference>
<keyword evidence="10" id="KW-0862">Zinc</keyword>
<evidence type="ECO:0000256" key="4">
    <source>
        <dbReference type="ARBA" id="ARBA00022491"/>
    </source>
</evidence>
<feature type="domain" description="C2H2-type" evidence="21">
    <location>
        <begin position="523"/>
        <end position="551"/>
    </location>
</feature>
<dbReference type="SUPFAM" id="SSF54695">
    <property type="entry name" value="POZ domain"/>
    <property type="match status" value="1"/>
</dbReference>
<dbReference type="PANTHER" id="PTHR24394">
    <property type="entry name" value="ZINC FINGER PROTEIN"/>
    <property type="match status" value="1"/>
</dbReference>
<gene>
    <name evidence="22" type="primary">Zbtb38</name>
    <name evidence="22" type="ORF">CEPORN_R00094</name>
</gene>
<dbReference type="FunFam" id="3.30.160.60:FF:001209">
    <property type="entry name" value="Zinc finger and BTB domain-containing protein 38"/>
    <property type="match status" value="1"/>
</dbReference>
<proteinExistence type="predicted"/>
<evidence type="ECO:0000256" key="9">
    <source>
        <dbReference type="ARBA" id="ARBA00022771"/>
    </source>
</evidence>
<dbReference type="SMART" id="SM00355">
    <property type="entry name" value="ZnF_C2H2"/>
    <property type="match status" value="10"/>
</dbReference>
<keyword evidence="4" id="KW-0678">Repressor</keyword>
<dbReference type="InterPro" id="IPR013087">
    <property type="entry name" value="Znf_C2H2_type"/>
</dbReference>
<evidence type="ECO:0000256" key="12">
    <source>
        <dbReference type="ARBA" id="ARBA00023015"/>
    </source>
</evidence>
<keyword evidence="12" id="KW-0805">Transcription regulation</keyword>
<organism evidence="22 23">
    <name type="scientific">Cephalopterus ornatus</name>
    <name type="common">Amazonian umbrellabird</name>
    <dbReference type="NCBI Taxonomy" id="114276"/>
    <lineage>
        <taxon>Eukaryota</taxon>
        <taxon>Metazoa</taxon>
        <taxon>Chordata</taxon>
        <taxon>Craniata</taxon>
        <taxon>Vertebrata</taxon>
        <taxon>Euteleostomi</taxon>
        <taxon>Archelosauria</taxon>
        <taxon>Archosauria</taxon>
        <taxon>Dinosauria</taxon>
        <taxon>Saurischia</taxon>
        <taxon>Theropoda</taxon>
        <taxon>Coelurosauria</taxon>
        <taxon>Aves</taxon>
        <taxon>Neognathae</taxon>
        <taxon>Neoaves</taxon>
        <taxon>Telluraves</taxon>
        <taxon>Australaves</taxon>
        <taxon>Passeriformes</taxon>
        <taxon>Cotingidae</taxon>
        <taxon>Cephalopterus</taxon>
    </lineage>
</organism>
<dbReference type="CDD" id="cd18223">
    <property type="entry name" value="BTB_POZ_ZBTB38_CIBZ"/>
    <property type="match status" value="1"/>
</dbReference>
<keyword evidence="15" id="KW-0804">Transcription</keyword>
<evidence type="ECO:0000256" key="1">
    <source>
        <dbReference type="ARBA" id="ARBA00004123"/>
    </source>
</evidence>
<feature type="domain" description="C2H2-type" evidence="21">
    <location>
        <begin position="1039"/>
        <end position="1066"/>
    </location>
</feature>
<evidence type="ECO:0000256" key="3">
    <source>
        <dbReference type="ARBA" id="ARBA00022454"/>
    </source>
</evidence>
<feature type="region of interest" description="Disordered" evidence="19">
    <location>
        <begin position="737"/>
        <end position="759"/>
    </location>
</feature>
<accession>A0A7K5U217</accession>
<evidence type="ECO:0000313" key="23">
    <source>
        <dbReference type="Proteomes" id="UP000543364"/>
    </source>
</evidence>
<dbReference type="SUPFAM" id="SSF57667">
    <property type="entry name" value="beta-beta-alpha zinc fingers"/>
    <property type="match status" value="4"/>
</dbReference>
<feature type="domain" description="C2H2-type" evidence="21">
    <location>
        <begin position="495"/>
        <end position="522"/>
    </location>
</feature>
<dbReference type="InterPro" id="IPR036236">
    <property type="entry name" value="Znf_C2H2_sf"/>
</dbReference>
<keyword evidence="6" id="KW-0597">Phosphoprotein</keyword>
<sequence>MTVMSHSKDLKDDFHSDTVLSILNEQRIRGILCDVTIIVEDTKFKAHSNVLAASSLYFKNIFWSRTICISGHVLELDDLKAEVFTEILNYIYSSTVVVKRQETVTDLAAAGKKLGISFLEDLTDVNFSSSPCPYAYCVNEKGNVKEEKHDKRHEDSAVTNGPRITNAFSIFETENSLFSPLDLRASFKKVSDTIQAPSISLDRSNVCKDAEPASTLAEHSYAVSSGGDTSQGAPFVAQDSSPSYQGGEDRYENHPATQATAVIQQGKQAGSTPKPAFKPQSTGLAVAKVPACTVTTAEAQHEAVTDQTITSFPKPQNKAGDFHLPREEEDSSANVSASETTVVPPVYNCNSCAKSFNDRASLTAHLQLHSEHRETFICKYCSKEFANLNILESHEQVCMRSSSLSVHNGKEQNFADNYTATEGRNGSSYANTEPLLSENSVTDCSNANCTLPETDHLVKVVDGQILYTCVVCKRSYVTLSSLRRHANVHSWRRTYPCHYCNKVFALAEYRTRHEIWHTGERRYQCIFCLETFMTYYILKNHQKSFHAIDHRLSVNKKTPNGGLKPSMYPYKLYRLLPMKCRRMPYKSYRNSSYENVQTTTQANETTSTNCFIPTSLSSELPPLNFQHSIITNSRTLALDTSSHNDTAPSTNTQNSSSWRVGILNSDLQRDFFTAEKRVSTAANDSGSQECDSSVVSLANVNENSTSVISYSSSAPSVIMHSSRVSSVIMHSKTVTSIENSKTESSNNLPSQSVSDDSKYGPDNYGKCITKAKPIKEKKKTLLYHRAETTEDMQHVTGSGGPSSKTINAVEESSKTETYIAKPALPGTSADSNVAPLCQITVKIGNEAIVKRHILGSKLFCKRGRKSKHEPKQDNLIEEPEMEVKEKSPSRLYSSECLELTEMCDDVSDQDSSDKPWRPYYNYKPKKKSKQLRKMKKTKWRKKHGSKNTIVESHNTCSREYALRNAPEEKAISQEDNTEMPSLHCELCERDPSSTAEGQEHVHWHVATSKPYICELCQKQFQSPSTLKMHMRCHTGEKPYACKTCGKSFSVPGNLQKHERIHLGVKDFVCQYCNKAFTLNETLKIHERIHTGEKRYHCQFCFQSFLYLSTKRNHEQRHVREHNGKGYACFQCPKICKTAAALGMHQKKHLFKNPGPQDRKEQLCSESTKLLENPRFLGSEGSEVKNTQNVTPEVIL</sequence>
<dbReference type="EMBL" id="VZRE01005724">
    <property type="protein sequence ID" value="NWU09865.1"/>
    <property type="molecule type" value="Genomic_DNA"/>
</dbReference>
<dbReference type="FunFam" id="3.30.160.60:FF:000538">
    <property type="entry name" value="zinc finger protein 853"/>
    <property type="match status" value="1"/>
</dbReference>
<comment type="caution">
    <text evidence="22">The sequence shown here is derived from an EMBL/GenBank/DDBJ whole genome shotgun (WGS) entry which is preliminary data.</text>
</comment>
<dbReference type="InterPro" id="IPR000210">
    <property type="entry name" value="BTB/POZ_dom"/>
</dbReference>
<dbReference type="GO" id="GO:0005634">
    <property type="term" value="C:nucleus"/>
    <property type="evidence" value="ECO:0007669"/>
    <property type="project" value="UniProtKB-SubCell"/>
</dbReference>
<reference evidence="22 23" key="1">
    <citation type="submission" date="2019-09" db="EMBL/GenBank/DDBJ databases">
        <title>Bird 10,000 Genomes (B10K) Project - Family phase.</title>
        <authorList>
            <person name="Zhang G."/>
        </authorList>
    </citation>
    <scope>NUCLEOTIDE SEQUENCE [LARGE SCALE GENOMIC DNA]</scope>
    <source>
        <strain evidence="22">B10K-DU-001-01</strain>
        <tissue evidence="22">Muscle</tissue>
    </source>
</reference>
<dbReference type="FunFam" id="3.30.160.60:FF:000437">
    <property type="entry name" value="zinc finger and BTB domain-containing protein 38"/>
    <property type="match status" value="1"/>
</dbReference>
<keyword evidence="11" id="KW-0832">Ubl conjugation</keyword>
<dbReference type="AlphaFoldDB" id="A0A7K5U217"/>
<dbReference type="Pfam" id="PF00096">
    <property type="entry name" value="zf-C2H2"/>
    <property type="match status" value="4"/>
</dbReference>
<feature type="compositionally biased region" description="Polar residues" evidence="19">
    <location>
        <begin position="737"/>
        <end position="754"/>
    </location>
</feature>
<name>A0A7K5U217_CEPOR</name>
<evidence type="ECO:0000256" key="2">
    <source>
        <dbReference type="ARBA" id="ARBA00004286"/>
    </source>
</evidence>
<evidence type="ECO:0000256" key="16">
    <source>
        <dbReference type="ARBA" id="ARBA00023242"/>
    </source>
</evidence>
<feature type="region of interest" description="Disordered" evidence="19">
    <location>
        <begin position="311"/>
        <end position="338"/>
    </location>
</feature>
<dbReference type="GO" id="GO:0003677">
    <property type="term" value="F:DNA binding"/>
    <property type="evidence" value="ECO:0007669"/>
    <property type="project" value="UniProtKB-KW"/>
</dbReference>
<dbReference type="PROSITE" id="PS00028">
    <property type="entry name" value="ZINC_FINGER_C2H2_1"/>
    <property type="match status" value="9"/>
</dbReference>
<dbReference type="GO" id="GO:0000981">
    <property type="term" value="F:DNA-binding transcription factor activity, RNA polymerase II-specific"/>
    <property type="evidence" value="ECO:0007669"/>
    <property type="project" value="TreeGrafter"/>
</dbReference>
<evidence type="ECO:0000256" key="6">
    <source>
        <dbReference type="ARBA" id="ARBA00022553"/>
    </source>
</evidence>
<evidence type="ECO:0000256" key="15">
    <source>
        <dbReference type="ARBA" id="ARBA00023163"/>
    </source>
</evidence>
<feature type="domain" description="C2H2-type" evidence="21">
    <location>
        <begin position="1011"/>
        <end position="1038"/>
    </location>
</feature>
<protein>
    <recommendedName>
        <fullName evidence="17">Zinc finger and BTB domain-containing protein 38</fullName>
    </recommendedName>
</protein>
<dbReference type="PROSITE" id="PS50097">
    <property type="entry name" value="BTB"/>
    <property type="match status" value="1"/>
</dbReference>
<feature type="compositionally biased region" description="Polar residues" evidence="19">
    <location>
        <begin position="222"/>
        <end position="244"/>
    </location>
</feature>
<evidence type="ECO:0000256" key="19">
    <source>
        <dbReference type="SAM" id="MobiDB-lite"/>
    </source>
</evidence>
<dbReference type="FunFam" id="3.30.160.60:FF:001058">
    <property type="entry name" value="zinc finger and BTB domain-containing protein 38"/>
    <property type="match status" value="1"/>
</dbReference>
<dbReference type="PROSITE" id="PS50157">
    <property type="entry name" value="ZINC_FINGER_C2H2_2"/>
    <property type="match status" value="10"/>
</dbReference>